<protein>
    <submittedName>
        <fullName evidence="3">Uncharacterized protein</fullName>
    </submittedName>
</protein>
<sequence length="100" mass="10899">MITDAQPDRCPEIAPPEHTPAPEPKRTDLTPLALPALGTSVVMLGLGALAVFPLGRWMHEYGIMLVLTGYMLHIACFTALAAWGFAQLNHHRLDEDEPGL</sequence>
<feature type="transmembrane region" description="Helical" evidence="2">
    <location>
        <begin position="64"/>
        <end position="86"/>
    </location>
</feature>
<feature type="compositionally biased region" description="Basic and acidic residues" evidence="1">
    <location>
        <begin position="1"/>
        <end position="11"/>
    </location>
</feature>
<keyword evidence="2" id="KW-0812">Transmembrane</keyword>
<evidence type="ECO:0000256" key="2">
    <source>
        <dbReference type="SAM" id="Phobius"/>
    </source>
</evidence>
<keyword evidence="4" id="KW-1185">Reference proteome</keyword>
<dbReference type="Proteomes" id="UP000295087">
    <property type="component" value="Unassembled WGS sequence"/>
</dbReference>
<reference evidence="3 4" key="1">
    <citation type="submission" date="2019-03" db="EMBL/GenBank/DDBJ databases">
        <title>Genomic Encyclopedia of Type Strains, Phase IV (KMG-IV): sequencing the most valuable type-strain genomes for metagenomic binning, comparative biology and taxonomic classification.</title>
        <authorList>
            <person name="Goeker M."/>
        </authorList>
    </citation>
    <scope>NUCLEOTIDE SEQUENCE [LARGE SCALE GENOMIC DNA]</scope>
    <source>
        <strain evidence="3 4">DSM 44496</strain>
    </source>
</reference>
<feature type="region of interest" description="Disordered" evidence="1">
    <location>
        <begin position="1"/>
        <end position="30"/>
    </location>
</feature>
<keyword evidence="2" id="KW-1133">Transmembrane helix</keyword>
<name>A0A4R6PI29_NOCIG</name>
<keyword evidence="2" id="KW-0472">Membrane</keyword>
<organism evidence="3 4">
    <name type="scientific">Nocardia ignorata</name>
    <dbReference type="NCBI Taxonomy" id="145285"/>
    <lineage>
        <taxon>Bacteria</taxon>
        <taxon>Bacillati</taxon>
        <taxon>Actinomycetota</taxon>
        <taxon>Actinomycetes</taxon>
        <taxon>Mycobacteriales</taxon>
        <taxon>Nocardiaceae</taxon>
        <taxon>Nocardia</taxon>
    </lineage>
</organism>
<dbReference type="RefSeq" id="WP_067488917.1">
    <property type="nucleotide sequence ID" value="NZ_SNXK01000004.1"/>
</dbReference>
<feature type="compositionally biased region" description="Pro residues" evidence="1">
    <location>
        <begin position="13"/>
        <end position="22"/>
    </location>
</feature>
<feature type="transmembrane region" description="Helical" evidence="2">
    <location>
        <begin position="32"/>
        <end position="52"/>
    </location>
</feature>
<gene>
    <name evidence="3" type="ORF">DFR75_104346</name>
</gene>
<comment type="caution">
    <text evidence="3">The sequence shown here is derived from an EMBL/GenBank/DDBJ whole genome shotgun (WGS) entry which is preliminary data.</text>
</comment>
<dbReference type="AlphaFoldDB" id="A0A4R6PI29"/>
<proteinExistence type="predicted"/>
<evidence type="ECO:0000256" key="1">
    <source>
        <dbReference type="SAM" id="MobiDB-lite"/>
    </source>
</evidence>
<evidence type="ECO:0000313" key="4">
    <source>
        <dbReference type="Proteomes" id="UP000295087"/>
    </source>
</evidence>
<accession>A0A4R6PI29</accession>
<dbReference type="EMBL" id="SNXK01000004">
    <property type="protein sequence ID" value="TDP37994.1"/>
    <property type="molecule type" value="Genomic_DNA"/>
</dbReference>
<evidence type="ECO:0000313" key="3">
    <source>
        <dbReference type="EMBL" id="TDP37994.1"/>
    </source>
</evidence>